<feature type="domain" description="Expansin-like CBD" evidence="6">
    <location>
        <begin position="326"/>
        <end position="406"/>
    </location>
</feature>
<dbReference type="Gene3D" id="2.40.40.10">
    <property type="entry name" value="RlpA-like domain"/>
    <property type="match status" value="1"/>
</dbReference>
<feature type="signal peptide" evidence="4">
    <location>
        <begin position="1"/>
        <end position="21"/>
    </location>
</feature>
<dbReference type="OrthoDB" id="406505at2759"/>
<dbReference type="PRINTS" id="PR01225">
    <property type="entry name" value="EXPANSNFAMLY"/>
</dbReference>
<evidence type="ECO:0000256" key="2">
    <source>
        <dbReference type="ARBA" id="ARBA00005650"/>
    </source>
</evidence>
<evidence type="ECO:0000259" key="5">
    <source>
        <dbReference type="PROSITE" id="PS50842"/>
    </source>
</evidence>
<dbReference type="Gene3D" id="2.60.40.760">
    <property type="entry name" value="Expansin, cellulose-binding-like domain"/>
    <property type="match status" value="1"/>
</dbReference>
<gene>
    <name evidence="7" type="ORF">MUK42_33226</name>
</gene>
<evidence type="ECO:0000259" key="6">
    <source>
        <dbReference type="PROSITE" id="PS50843"/>
    </source>
</evidence>
<reference evidence="7" key="1">
    <citation type="submission" date="2022-05" db="EMBL/GenBank/DDBJ databases">
        <title>The Musa troglodytarum L. genome provides insights into the mechanism of non-climacteric behaviour and enrichment of carotenoids.</title>
        <authorList>
            <person name="Wang J."/>
        </authorList>
    </citation>
    <scope>NUCLEOTIDE SEQUENCE</scope>
    <source>
        <tissue evidence="7">Leaf</tissue>
    </source>
</reference>
<evidence type="ECO:0000256" key="4">
    <source>
        <dbReference type="SAM" id="SignalP"/>
    </source>
</evidence>
<dbReference type="InterPro" id="IPR007112">
    <property type="entry name" value="Expansin/allergen_DPBB_dom"/>
</dbReference>
<keyword evidence="4" id="KW-0732">Signal</keyword>
<dbReference type="SMART" id="SM00837">
    <property type="entry name" value="DPBB_1"/>
    <property type="match status" value="1"/>
</dbReference>
<dbReference type="AlphaFoldDB" id="A0A9E7F810"/>
<feature type="domain" description="Expansin-like EG45" evidence="5">
    <location>
        <begin position="203"/>
        <end position="313"/>
    </location>
</feature>
<dbReference type="InterPro" id="IPR036908">
    <property type="entry name" value="RlpA-like_sf"/>
</dbReference>
<dbReference type="PROSITE" id="PS50842">
    <property type="entry name" value="EXPANSIN_EG45"/>
    <property type="match status" value="1"/>
</dbReference>
<protein>
    <submittedName>
        <fullName evidence="7">Uncharacterized protein</fullName>
    </submittedName>
</protein>
<feature type="chain" id="PRO_5039263684" evidence="4">
    <location>
        <begin position="22"/>
        <end position="477"/>
    </location>
</feature>
<keyword evidence="3" id="KW-0964">Secreted</keyword>
<evidence type="ECO:0000256" key="3">
    <source>
        <dbReference type="ARBA" id="ARBA00022525"/>
    </source>
</evidence>
<dbReference type="InterPro" id="IPR009009">
    <property type="entry name" value="RlpA-like_DPBB"/>
</dbReference>
<dbReference type="PRINTS" id="PR00829">
    <property type="entry name" value="LOLP1ALLERGN"/>
</dbReference>
<proteinExistence type="inferred from homology"/>
<dbReference type="SUPFAM" id="SSF50685">
    <property type="entry name" value="Barwin-like endoglucanases"/>
    <property type="match status" value="1"/>
</dbReference>
<dbReference type="InterPro" id="IPR007118">
    <property type="entry name" value="Expan_Lol_pI"/>
</dbReference>
<dbReference type="EMBL" id="CP097504">
    <property type="protein sequence ID" value="URD90350.1"/>
    <property type="molecule type" value="Genomic_DNA"/>
</dbReference>
<dbReference type="Proteomes" id="UP001055439">
    <property type="component" value="Chromosome 2"/>
</dbReference>
<dbReference type="Pfam" id="PF03330">
    <property type="entry name" value="DPBB_1"/>
    <property type="match status" value="1"/>
</dbReference>
<dbReference type="Pfam" id="PF01357">
    <property type="entry name" value="Expansin_C"/>
    <property type="match status" value="1"/>
</dbReference>
<comment type="similarity">
    <text evidence="2">Belongs to the expansin family. Expansin B subfamily.</text>
</comment>
<organism evidence="7 8">
    <name type="scientific">Musa troglodytarum</name>
    <name type="common">fe'i banana</name>
    <dbReference type="NCBI Taxonomy" id="320322"/>
    <lineage>
        <taxon>Eukaryota</taxon>
        <taxon>Viridiplantae</taxon>
        <taxon>Streptophyta</taxon>
        <taxon>Embryophyta</taxon>
        <taxon>Tracheophyta</taxon>
        <taxon>Spermatophyta</taxon>
        <taxon>Magnoliopsida</taxon>
        <taxon>Liliopsida</taxon>
        <taxon>Zingiberales</taxon>
        <taxon>Musaceae</taxon>
        <taxon>Musa</taxon>
    </lineage>
</organism>
<dbReference type="CDD" id="cd22275">
    <property type="entry name" value="DPBB_EXPB_N"/>
    <property type="match status" value="1"/>
</dbReference>
<dbReference type="PROSITE" id="PS50843">
    <property type="entry name" value="EXPANSIN_CBD"/>
    <property type="match status" value="1"/>
</dbReference>
<accession>A0A9E7F810</accession>
<evidence type="ECO:0000256" key="1">
    <source>
        <dbReference type="ARBA" id="ARBA00004613"/>
    </source>
</evidence>
<keyword evidence="8" id="KW-1185">Reference proteome</keyword>
<dbReference type="PANTHER" id="PTHR31692">
    <property type="entry name" value="EXPANSIN-B3"/>
    <property type="match status" value="1"/>
</dbReference>
<comment type="subcellular location">
    <subcellularLocation>
        <location evidence="1">Secreted</location>
    </subcellularLocation>
</comment>
<dbReference type="PANTHER" id="PTHR31692:SF127">
    <property type="entry name" value="EXPANSIN-B5-LIKE"/>
    <property type="match status" value="1"/>
</dbReference>
<dbReference type="SUPFAM" id="SSF49590">
    <property type="entry name" value="PHL pollen allergen"/>
    <property type="match status" value="1"/>
</dbReference>
<evidence type="ECO:0000313" key="8">
    <source>
        <dbReference type="Proteomes" id="UP001055439"/>
    </source>
</evidence>
<name>A0A9E7F810_9LILI</name>
<dbReference type="InterPro" id="IPR036749">
    <property type="entry name" value="Expansin_CBD_sf"/>
</dbReference>
<dbReference type="InterPro" id="IPR005795">
    <property type="entry name" value="LolPI"/>
</dbReference>
<evidence type="ECO:0000313" key="7">
    <source>
        <dbReference type="EMBL" id="URD90350.1"/>
    </source>
</evidence>
<sequence>MAGCDPHGLVLTVLLLRRVYAVGITITGTMSTIAWETMAAPTATHGEENAMFAAESTAVTATVDPPVHELISREIILPPRIYAVRITITGMVPSIAWELLTTTPATLGACQTAGEGNATFAAIYTTVIATVDPSLLPREAMEIFAAMASSFRRLSCLLIFVGFLSVLRPCACYNRMNSSDTDLATSPAIATWYGAPGGAGSTGGACGYGDAVVGAPYSSRIAAGGTSLWKSGRGCGACYQVSCTANAACSGSPVTVVITDQCPGGPCASDPVHFDLSGAAFGALAKPGQADALRNAGSIHIQYARVPCSYPGFRITFKVDSGSNPNFFAVLIEFVDGDGEISAVDLQHGGSWTPMQPSFGAVWKLNSGTPLPGPFSIRLTSGVSRKTVVATNVIPVGWRPGATYTSNIILLRRIYAVRITITGMVPIIAWEPLTMTLATLGACQTAGEENATFAAIYTTVIATVDPSLLPREVNWIT</sequence>
<dbReference type="GO" id="GO:0005576">
    <property type="term" value="C:extracellular region"/>
    <property type="evidence" value="ECO:0007669"/>
    <property type="project" value="UniProtKB-SubCell"/>
</dbReference>
<dbReference type="InterPro" id="IPR007117">
    <property type="entry name" value="Expansin_CBD"/>
</dbReference>